<proteinExistence type="predicted"/>
<dbReference type="EMBL" id="AB924564">
    <property type="protein sequence ID" value="BAT23484.1"/>
    <property type="molecule type" value="Genomic_DNA"/>
</dbReference>
<gene>
    <name evidence="3" type="primary">wcuD</name>
</gene>
<dbReference type="CDD" id="cd03823">
    <property type="entry name" value="GT4_ExpE7-like"/>
    <property type="match status" value="1"/>
</dbReference>
<dbReference type="Pfam" id="PF00534">
    <property type="entry name" value="Glycos_transf_1"/>
    <property type="match status" value="1"/>
</dbReference>
<dbReference type="InterPro" id="IPR050194">
    <property type="entry name" value="Glycosyltransferase_grp1"/>
</dbReference>
<dbReference type="PANTHER" id="PTHR45947">
    <property type="entry name" value="SULFOQUINOVOSYL TRANSFERASE SQD2"/>
    <property type="match status" value="1"/>
</dbReference>
<organism evidence="3">
    <name type="scientific">Klebsiella sp. 5884</name>
    <dbReference type="NCBI Taxonomy" id="1497804"/>
    <lineage>
        <taxon>Bacteria</taxon>
        <taxon>Pseudomonadati</taxon>
        <taxon>Pseudomonadota</taxon>
        <taxon>Gammaproteobacteria</taxon>
        <taxon>Enterobacterales</taxon>
        <taxon>Enterobacteriaceae</taxon>
        <taxon>Klebsiella/Raoultella group</taxon>
        <taxon>Klebsiella</taxon>
    </lineage>
</organism>
<sequence>MKIMMFNALYYPYRVGGAEISVQLLAEELVRQGNKVCVVTLGESKTREERLINGVDVIILPLRNVYWPYSEKKNSPYKKVFWHLLDVYNIFMYNQVRKEIRRYAPDIVHTNNLSGFSVCVWKAVKKIDIKLVHTSRDYYLFHPNSTLFKNDKNMAANCFEVKLWSFFKKKMSHRVDAYIGISNFISQLHKKNGFFTNANCGVIYNAVDKIESETPTNKKNRVGFLGRLTYEKGFDEYCSLAEKYKDNVDYEFIAAGRFINNGTEKELSNLASSAGVIIKGYMDLKEFLNSVDLVVLPIKWNEPFGRTVVECALANKIVITTNSGALPELSKIMDNIIISNNLFEGFAKGLSRSKEPIDSTNHADIFKSEFIAEQYLSYYK</sequence>
<protein>
    <submittedName>
        <fullName evidence="3">Glycosyl transferase family protein</fullName>
    </submittedName>
</protein>
<feature type="domain" description="Glycosyl transferase family 1" evidence="1">
    <location>
        <begin position="212"/>
        <end position="339"/>
    </location>
</feature>
<feature type="domain" description="Glycosyltransferase subfamily 4-like N-terminal" evidence="2">
    <location>
        <begin position="15"/>
        <end position="208"/>
    </location>
</feature>
<keyword evidence="3" id="KW-0808">Transferase</keyword>
<name>A0A0P0YQU3_9ENTR</name>
<dbReference type="AlphaFoldDB" id="A0A0P0YQU3"/>
<dbReference type="Pfam" id="PF13439">
    <property type="entry name" value="Glyco_transf_4"/>
    <property type="match status" value="1"/>
</dbReference>
<accession>A0A0P0YQU3</accession>
<dbReference type="SUPFAM" id="SSF53756">
    <property type="entry name" value="UDP-Glycosyltransferase/glycogen phosphorylase"/>
    <property type="match status" value="1"/>
</dbReference>
<reference evidence="3" key="2">
    <citation type="journal article" date="2015" name="Sci. Rep.">
        <title>Genetic analysis of capsular polysaccharide synthesis gene clusters in 79 capsular types of Klebsiella spp.</title>
        <authorList>
            <person name="Pan Y.J."/>
            <person name="Lin T.L."/>
            <person name="Chen C.T."/>
            <person name="Chen Y.Y."/>
            <person name="Hsieh P.F."/>
            <person name="Hsu C.R."/>
            <person name="Wu M.C."/>
            <person name="Wang J.T."/>
        </authorList>
    </citation>
    <scope>NUCLEOTIDE SEQUENCE</scope>
    <source>
        <strain evidence="3">5884</strain>
    </source>
</reference>
<reference evidence="3" key="1">
    <citation type="submission" date="2014-04" db="EMBL/GenBank/DDBJ databases">
        <authorList>
            <person name="Harrison E."/>
        </authorList>
    </citation>
    <scope>NUCLEOTIDE SEQUENCE</scope>
    <source>
        <strain evidence="3">5884</strain>
    </source>
</reference>
<dbReference type="Gene3D" id="3.40.50.2000">
    <property type="entry name" value="Glycogen Phosphorylase B"/>
    <property type="match status" value="2"/>
</dbReference>
<dbReference type="InterPro" id="IPR001296">
    <property type="entry name" value="Glyco_trans_1"/>
</dbReference>
<evidence type="ECO:0000313" key="3">
    <source>
        <dbReference type="EMBL" id="BAT23484.1"/>
    </source>
</evidence>
<dbReference type="PANTHER" id="PTHR45947:SF3">
    <property type="entry name" value="SULFOQUINOVOSYL TRANSFERASE SQD2"/>
    <property type="match status" value="1"/>
</dbReference>
<evidence type="ECO:0000259" key="2">
    <source>
        <dbReference type="Pfam" id="PF13439"/>
    </source>
</evidence>
<dbReference type="InterPro" id="IPR028098">
    <property type="entry name" value="Glyco_trans_4-like_N"/>
</dbReference>
<dbReference type="GO" id="GO:0016757">
    <property type="term" value="F:glycosyltransferase activity"/>
    <property type="evidence" value="ECO:0007669"/>
    <property type="project" value="InterPro"/>
</dbReference>
<evidence type="ECO:0000259" key="1">
    <source>
        <dbReference type="Pfam" id="PF00534"/>
    </source>
</evidence>